<protein>
    <recommendedName>
        <fullName evidence="3">AB hydrolase-1 domain-containing protein</fullName>
    </recommendedName>
</protein>
<dbReference type="InterPro" id="IPR029058">
    <property type="entry name" value="AB_hydrolase_fold"/>
</dbReference>
<evidence type="ECO:0000313" key="1">
    <source>
        <dbReference type="EMBL" id="PTQ56669.1"/>
    </source>
</evidence>
<dbReference type="EMBL" id="PEBX01000022">
    <property type="protein sequence ID" value="PTQ56669.1"/>
    <property type="molecule type" value="Genomic_DNA"/>
</dbReference>
<name>A0A2R6Y1V8_9BACL</name>
<sequence>MPTPVLWGEDDDFVTQQMAEETDRVIDPNALLRIQPGWGHAPMVDDLAGLSATIERFIDGTMSGA</sequence>
<dbReference type="AlphaFoldDB" id="A0A2R6Y1V8"/>
<dbReference type="SUPFAM" id="SSF53474">
    <property type="entry name" value="alpha/beta-Hydrolases"/>
    <property type="match status" value="1"/>
</dbReference>
<evidence type="ECO:0000313" key="2">
    <source>
        <dbReference type="Proteomes" id="UP000244338"/>
    </source>
</evidence>
<dbReference type="Gene3D" id="3.40.50.1820">
    <property type="entry name" value="alpha/beta hydrolase"/>
    <property type="match status" value="1"/>
</dbReference>
<accession>A0A2R6Y1V8</accession>
<comment type="caution">
    <text evidence="1">The sequence shown here is derived from an EMBL/GenBank/DDBJ whole genome shotgun (WGS) entry which is preliminary data.</text>
</comment>
<proteinExistence type="predicted"/>
<organism evidence="1 2">
    <name type="scientific">Candidatus Carbonibacillus altaicus</name>
    <dbReference type="NCBI Taxonomy" id="2163959"/>
    <lineage>
        <taxon>Bacteria</taxon>
        <taxon>Bacillati</taxon>
        <taxon>Bacillota</taxon>
        <taxon>Bacilli</taxon>
        <taxon>Bacillales</taxon>
        <taxon>Candidatus Carbonibacillus</taxon>
    </lineage>
</organism>
<dbReference type="Proteomes" id="UP000244338">
    <property type="component" value="Unassembled WGS sequence"/>
</dbReference>
<gene>
    <name evidence="1" type="ORF">BSOLF_2819</name>
</gene>
<evidence type="ECO:0008006" key="3">
    <source>
        <dbReference type="Google" id="ProtNLM"/>
    </source>
</evidence>
<reference evidence="2" key="1">
    <citation type="journal article" date="2018" name="Sci. Rep.">
        <title>Lignite coal burning seam in the remote Altai Mountains harbors a hydrogen-driven thermophilic microbial community.</title>
        <authorList>
            <person name="Kadnikov V.V."/>
            <person name="Mardanov A.V."/>
            <person name="Ivasenko D.A."/>
            <person name="Antsiferov D.V."/>
            <person name="Beletsky A.V."/>
            <person name="Karnachuk O.V."/>
            <person name="Ravin N.V."/>
        </authorList>
    </citation>
    <scope>NUCLEOTIDE SEQUENCE [LARGE SCALE GENOMIC DNA]</scope>
</reference>